<evidence type="ECO:0000256" key="1">
    <source>
        <dbReference type="SAM" id="Phobius"/>
    </source>
</evidence>
<keyword evidence="1" id="KW-0812">Transmembrane</keyword>
<evidence type="ECO:0000313" key="3">
    <source>
        <dbReference type="EMBL" id="KAL3803739.1"/>
    </source>
</evidence>
<dbReference type="EMBL" id="JALLPJ020000064">
    <property type="protein sequence ID" value="KAL3803739.1"/>
    <property type="molecule type" value="Genomic_DNA"/>
</dbReference>
<dbReference type="Proteomes" id="UP001530400">
    <property type="component" value="Unassembled WGS sequence"/>
</dbReference>
<accession>A0ABD3QTR6</accession>
<organism evidence="3 4">
    <name type="scientific">Cyclotella atomus</name>
    <dbReference type="NCBI Taxonomy" id="382360"/>
    <lineage>
        <taxon>Eukaryota</taxon>
        <taxon>Sar</taxon>
        <taxon>Stramenopiles</taxon>
        <taxon>Ochrophyta</taxon>
        <taxon>Bacillariophyta</taxon>
        <taxon>Coscinodiscophyceae</taxon>
        <taxon>Thalassiosirophycidae</taxon>
        <taxon>Stephanodiscales</taxon>
        <taxon>Stephanodiscaceae</taxon>
        <taxon>Cyclotella</taxon>
    </lineage>
</organism>
<feature type="domain" description="EF-hand" evidence="2">
    <location>
        <begin position="32"/>
        <end position="67"/>
    </location>
</feature>
<sequence length="442" mass="48142">MTTHHKDAVRSKFGRSVSAQSDNNIYDVDGDGKLDAIEQVMMKYDKDGDGTFSNAEIHAIIQEQLQAERKAKSMKHMIVGMSCFLSLLALSNLGTSFAAMFFAKELVADSDESVMRLTENGALASVQSSVETLDLTPLSEEEYQERKLMVLRDLEIDPHSHAHRRLKKSNSKSKCKGDLCNGDIQFDNGKIKEKDFRMIEEKCKMQKNVKIRRAKEFDRQADSICSAGTSVVVKQKKGPKNKSTSTKDRDVMIVSSSGKRMNVDCVGDNCYVSGDLLLGGFGESCDRNRNDCEPHLICDNSYGKASAQSGTCLYPRFVKFGGICDLSYLGESCEKGSYCYSDVHKVFKNDGARDKVLTGSSGSIRIGGGINPRFALGTKIGECKRQVGAGNLCGSPFACIDNFTCIGAGGIEIGMDPRSSGSVNGPSGSVRWGVEVDDGICM</sequence>
<dbReference type="PROSITE" id="PS50222">
    <property type="entry name" value="EF_HAND_2"/>
    <property type="match status" value="1"/>
</dbReference>
<comment type="caution">
    <text evidence="3">The sequence shown here is derived from an EMBL/GenBank/DDBJ whole genome shotgun (WGS) entry which is preliminary data.</text>
</comment>
<evidence type="ECO:0000259" key="2">
    <source>
        <dbReference type="PROSITE" id="PS50222"/>
    </source>
</evidence>
<keyword evidence="4" id="KW-1185">Reference proteome</keyword>
<dbReference type="SUPFAM" id="SSF47473">
    <property type="entry name" value="EF-hand"/>
    <property type="match status" value="1"/>
</dbReference>
<dbReference type="InterPro" id="IPR002048">
    <property type="entry name" value="EF_hand_dom"/>
</dbReference>
<feature type="transmembrane region" description="Helical" evidence="1">
    <location>
        <begin position="78"/>
        <end position="103"/>
    </location>
</feature>
<keyword evidence="1" id="KW-1133">Transmembrane helix</keyword>
<proteinExistence type="predicted"/>
<reference evidence="3 4" key="1">
    <citation type="submission" date="2024-10" db="EMBL/GenBank/DDBJ databases">
        <title>Updated reference genomes for cyclostephanoid diatoms.</title>
        <authorList>
            <person name="Roberts W.R."/>
            <person name="Alverson A.J."/>
        </authorList>
    </citation>
    <scope>NUCLEOTIDE SEQUENCE [LARGE SCALE GENOMIC DNA]</scope>
    <source>
        <strain evidence="3 4">AJA010-31</strain>
    </source>
</reference>
<name>A0ABD3QTR6_9STRA</name>
<keyword evidence="1" id="KW-0472">Membrane</keyword>
<dbReference type="AlphaFoldDB" id="A0ABD3QTR6"/>
<evidence type="ECO:0000313" key="4">
    <source>
        <dbReference type="Proteomes" id="UP001530400"/>
    </source>
</evidence>
<gene>
    <name evidence="3" type="ORF">ACHAWO_003374</name>
</gene>
<protein>
    <recommendedName>
        <fullName evidence="2">EF-hand domain-containing protein</fullName>
    </recommendedName>
</protein>
<dbReference type="InterPro" id="IPR011992">
    <property type="entry name" value="EF-hand-dom_pair"/>
</dbReference>